<comment type="caution">
    <text evidence="9">The sequence shown here is derived from an EMBL/GenBank/DDBJ whole genome shotgun (WGS) entry which is preliminary data.</text>
</comment>
<dbReference type="Pfam" id="PF16198">
    <property type="entry name" value="TruB_C_2"/>
    <property type="match status" value="1"/>
</dbReference>
<dbReference type="InterPro" id="IPR020103">
    <property type="entry name" value="PsdUridine_synth_cat_dom_sf"/>
</dbReference>
<feature type="domain" description="Pseudouridine synthase II N-terminal" evidence="7">
    <location>
        <begin position="41"/>
        <end position="187"/>
    </location>
</feature>
<dbReference type="PANTHER" id="PTHR13767:SF2">
    <property type="entry name" value="PSEUDOURIDYLATE SYNTHASE TRUB1"/>
    <property type="match status" value="1"/>
</dbReference>
<protein>
    <recommendedName>
        <fullName evidence="5">tRNA pseudouridine synthase B</fullName>
        <ecNumber evidence="5">5.4.99.25</ecNumber>
    </recommendedName>
    <alternativeName>
        <fullName evidence="5">tRNA pseudouridine(55) synthase</fullName>
        <shortName evidence="5">Psi55 synthase</shortName>
    </alternativeName>
    <alternativeName>
        <fullName evidence="5">tRNA pseudouridylate synthase</fullName>
    </alternativeName>
    <alternativeName>
        <fullName evidence="5">tRNA-uridine isomerase</fullName>
    </alternativeName>
</protein>
<proteinExistence type="inferred from homology"/>
<evidence type="ECO:0000256" key="4">
    <source>
        <dbReference type="ARBA" id="ARBA00023235"/>
    </source>
</evidence>
<evidence type="ECO:0000313" key="9">
    <source>
        <dbReference type="EMBL" id="HDI82673.1"/>
    </source>
</evidence>
<dbReference type="SUPFAM" id="SSF55120">
    <property type="entry name" value="Pseudouridine synthase"/>
    <property type="match status" value="1"/>
</dbReference>
<evidence type="ECO:0000256" key="2">
    <source>
        <dbReference type="ARBA" id="ARBA00005642"/>
    </source>
</evidence>
<feature type="domain" description="tRNA pseudouridylate synthase B C-terminal" evidence="8">
    <location>
        <begin position="189"/>
        <end position="229"/>
    </location>
</feature>
<dbReference type="InterPro" id="IPR032819">
    <property type="entry name" value="TruB_C"/>
</dbReference>
<dbReference type="CDD" id="cd02573">
    <property type="entry name" value="PseudoU_synth_EcTruB"/>
    <property type="match status" value="1"/>
</dbReference>
<reference evidence="9" key="1">
    <citation type="journal article" date="2020" name="mSystems">
        <title>Genome- and Community-Level Interaction Insights into Carbon Utilization and Element Cycling Functions of Hydrothermarchaeota in Hydrothermal Sediment.</title>
        <authorList>
            <person name="Zhou Z."/>
            <person name="Liu Y."/>
            <person name="Xu W."/>
            <person name="Pan J."/>
            <person name="Luo Z.H."/>
            <person name="Li M."/>
        </authorList>
    </citation>
    <scope>NUCLEOTIDE SEQUENCE [LARGE SCALE GENOMIC DNA]</scope>
    <source>
        <strain evidence="9">HyVt-102</strain>
    </source>
</reference>
<accession>A0A7C0VAL2</accession>
<feature type="active site" description="Nucleophile" evidence="5">
    <location>
        <position position="56"/>
    </location>
</feature>
<dbReference type="Pfam" id="PF01509">
    <property type="entry name" value="TruB_N"/>
    <property type="match status" value="1"/>
</dbReference>
<evidence type="ECO:0000259" key="8">
    <source>
        <dbReference type="Pfam" id="PF16198"/>
    </source>
</evidence>
<evidence type="ECO:0000256" key="3">
    <source>
        <dbReference type="ARBA" id="ARBA00022694"/>
    </source>
</evidence>
<dbReference type="GO" id="GO:0003723">
    <property type="term" value="F:RNA binding"/>
    <property type="evidence" value="ECO:0007669"/>
    <property type="project" value="InterPro"/>
</dbReference>
<dbReference type="InterPro" id="IPR002501">
    <property type="entry name" value="PsdUridine_synth_N"/>
</dbReference>
<dbReference type="GO" id="GO:1990481">
    <property type="term" value="P:mRNA pseudouridine synthesis"/>
    <property type="evidence" value="ECO:0007669"/>
    <property type="project" value="TreeGrafter"/>
</dbReference>
<dbReference type="EC" id="5.4.99.25" evidence="5"/>
<dbReference type="NCBIfam" id="TIGR00431">
    <property type="entry name" value="TruB"/>
    <property type="match status" value="1"/>
</dbReference>
<evidence type="ECO:0000256" key="5">
    <source>
        <dbReference type="HAMAP-Rule" id="MF_01080"/>
    </source>
</evidence>
<keyword evidence="3 5" id="KW-0819">tRNA processing</keyword>
<dbReference type="PANTHER" id="PTHR13767">
    <property type="entry name" value="TRNA-PSEUDOURIDINE SYNTHASE"/>
    <property type="match status" value="1"/>
</dbReference>
<evidence type="ECO:0000259" key="7">
    <source>
        <dbReference type="Pfam" id="PF01509"/>
    </source>
</evidence>
<feature type="compositionally biased region" description="Polar residues" evidence="6">
    <location>
        <begin position="8"/>
        <end position="19"/>
    </location>
</feature>
<comment type="function">
    <text evidence="5">Responsible for synthesis of pseudouridine from uracil-55 in the psi GC loop of transfer RNAs.</text>
</comment>
<dbReference type="GO" id="GO:0160148">
    <property type="term" value="F:tRNA pseudouridine(55) synthase activity"/>
    <property type="evidence" value="ECO:0007669"/>
    <property type="project" value="UniProtKB-EC"/>
</dbReference>
<evidence type="ECO:0000256" key="1">
    <source>
        <dbReference type="ARBA" id="ARBA00000385"/>
    </source>
</evidence>
<gene>
    <name evidence="5 9" type="primary">truB</name>
    <name evidence="9" type="ORF">ENF18_02635</name>
</gene>
<dbReference type="AlphaFoldDB" id="A0A7C0VAL2"/>
<sequence length="302" mass="33978">MNLKHPTTDSQPNTPSNIKNGVLLLNKPEGMGSTHALNIVKRALRLKKAGHGGTLDPFAEGLLLILIGKATRFMEYYGEEKEYVSVIRLGVRTDTDDPDGEVIEEREIKDIDIEKVKEVLKKFEGEFMQKVPLYSAVKIDGKRLYKLARKGARVELPERKVEIKEIELLDYSLPFLTIRTVVKKGVYLRSLARDIGDELGCGAYLYKLKRISVSPFTIEDAYTIEDIKNGNYKIIPLKDALPHFPSVTLSGDDVWKIRHGMKVRGFYPEGIYYVKDSLGNPVAVARGITFGLKPEKVINEGV</sequence>
<name>A0A7C0VAL2_UNCW3</name>
<comment type="similarity">
    <text evidence="2 5">Belongs to the pseudouridine synthase TruB family. Type 1 subfamily.</text>
</comment>
<organism evidence="9">
    <name type="scientific">candidate division WOR-3 bacterium</name>
    <dbReference type="NCBI Taxonomy" id="2052148"/>
    <lineage>
        <taxon>Bacteria</taxon>
        <taxon>Bacteria division WOR-3</taxon>
    </lineage>
</organism>
<dbReference type="Proteomes" id="UP000885847">
    <property type="component" value="Unassembled WGS sequence"/>
</dbReference>
<dbReference type="HAMAP" id="MF_01080">
    <property type="entry name" value="TruB_bact"/>
    <property type="match status" value="1"/>
</dbReference>
<dbReference type="InterPro" id="IPR014780">
    <property type="entry name" value="tRNA_psdUridine_synth_TruB"/>
</dbReference>
<dbReference type="Gene3D" id="3.30.2350.10">
    <property type="entry name" value="Pseudouridine synthase"/>
    <property type="match status" value="1"/>
</dbReference>
<feature type="region of interest" description="Disordered" evidence="6">
    <location>
        <begin position="1"/>
        <end position="20"/>
    </location>
</feature>
<evidence type="ECO:0000256" key="6">
    <source>
        <dbReference type="SAM" id="MobiDB-lite"/>
    </source>
</evidence>
<keyword evidence="4 5" id="KW-0413">Isomerase</keyword>
<dbReference type="EMBL" id="DQWE01000119">
    <property type="protein sequence ID" value="HDI82673.1"/>
    <property type="molecule type" value="Genomic_DNA"/>
</dbReference>
<dbReference type="GO" id="GO:0031119">
    <property type="term" value="P:tRNA pseudouridine synthesis"/>
    <property type="evidence" value="ECO:0007669"/>
    <property type="project" value="UniProtKB-UniRule"/>
</dbReference>
<comment type="catalytic activity">
    <reaction evidence="1 5">
        <text>uridine(55) in tRNA = pseudouridine(55) in tRNA</text>
        <dbReference type="Rhea" id="RHEA:42532"/>
        <dbReference type="Rhea" id="RHEA-COMP:10101"/>
        <dbReference type="Rhea" id="RHEA-COMP:10102"/>
        <dbReference type="ChEBI" id="CHEBI:65314"/>
        <dbReference type="ChEBI" id="CHEBI:65315"/>
        <dbReference type="EC" id="5.4.99.25"/>
    </reaction>
</comment>